<organism evidence="1">
    <name type="scientific">mine drainage metagenome</name>
    <dbReference type="NCBI Taxonomy" id="410659"/>
    <lineage>
        <taxon>unclassified sequences</taxon>
        <taxon>metagenomes</taxon>
        <taxon>ecological metagenomes</taxon>
    </lineage>
</organism>
<dbReference type="AlphaFoldDB" id="A0A3P3ZPS6"/>
<gene>
    <name evidence="1" type="ORF">CARN8_3700001</name>
</gene>
<evidence type="ECO:0000313" key="1">
    <source>
        <dbReference type="EMBL" id="VAY88704.1"/>
    </source>
</evidence>
<name>A0A3P3ZPS6_9ZZZZ</name>
<protein>
    <submittedName>
        <fullName evidence="1">Uncharacterized protein</fullName>
    </submittedName>
</protein>
<dbReference type="EMBL" id="UOYP01000302">
    <property type="protein sequence ID" value="VAY88704.1"/>
    <property type="molecule type" value="Genomic_DNA"/>
</dbReference>
<accession>A0A3P3ZPS6</accession>
<sequence>MVLQCWLPYWTLWSGTVVLNKTKPTLSIIDLPVDDANYPLPVSVGCGGQKDLLYKQIARQSTLPGCRAMVFYGGNDDTGYSGPN</sequence>
<reference evidence="1" key="1">
    <citation type="submission" date="2018-10" db="EMBL/GenBank/DDBJ databases">
        <authorList>
            <person name="Plewniak F."/>
        </authorList>
    </citation>
    <scope>NUCLEOTIDE SEQUENCE</scope>
</reference>
<proteinExistence type="predicted"/>